<evidence type="ECO:0000256" key="1">
    <source>
        <dbReference type="ARBA" id="ARBA00004370"/>
    </source>
</evidence>
<dbReference type="Proteomes" id="UP000694547">
    <property type="component" value="Chromosome 17"/>
</dbReference>
<comment type="similarity">
    <text evidence="2">Belongs to the ATG8 family.</text>
</comment>
<reference evidence="5" key="2">
    <citation type="submission" date="2025-08" db="UniProtKB">
        <authorList>
            <consortium name="Ensembl"/>
        </authorList>
    </citation>
    <scope>IDENTIFICATION</scope>
</reference>
<reference evidence="5 6" key="1">
    <citation type="submission" date="2018-10" db="EMBL/GenBank/DDBJ databases">
        <title>Improved assembly of the deer mouse Peromyscus maniculatus genome.</title>
        <authorList>
            <person name="Lassance J.-M."/>
            <person name="Hoekstra H.E."/>
        </authorList>
    </citation>
    <scope>NUCLEOTIDE SEQUENCE [LARGE SCALE GENOMIC DNA]</scope>
</reference>
<evidence type="ECO:0000256" key="2">
    <source>
        <dbReference type="ARBA" id="ARBA00007293"/>
    </source>
</evidence>
<accession>A0A8C9CT16</accession>
<dbReference type="SUPFAM" id="SSF54236">
    <property type="entry name" value="Ubiquitin-like"/>
    <property type="match status" value="1"/>
</dbReference>
<dbReference type="Pfam" id="PF02991">
    <property type="entry name" value="ATG8"/>
    <property type="match status" value="1"/>
</dbReference>
<dbReference type="Gene3D" id="3.10.20.90">
    <property type="entry name" value="Phosphatidylinositol 3-kinase Catalytic Subunit, Chain A, domain 1"/>
    <property type="match status" value="1"/>
</dbReference>
<keyword evidence="3" id="KW-0472">Membrane</keyword>
<dbReference type="InterPro" id="IPR029071">
    <property type="entry name" value="Ubiquitin-like_domsf"/>
</dbReference>
<evidence type="ECO:0000256" key="4">
    <source>
        <dbReference type="ARBA" id="ARBA00023288"/>
    </source>
</evidence>
<sequence>MSCTKRSISEGKKIQKKYPEWVMVMVEKAPKAHIVDLDEKKCLVPPDLTVVQFSSPSGMPRWVSSTRNTMKKAFFYTLPKSVKRLSLRWGVPLTKRGGAPFLASTSSFRTCT</sequence>
<dbReference type="Ensembl" id="ENSPEMT00000035406.1">
    <property type="protein sequence ID" value="ENSPEMP00000036627.1"/>
    <property type="gene ID" value="ENSPEMG00000025201.1"/>
</dbReference>
<organism evidence="5 6">
    <name type="scientific">Peromyscus maniculatus bairdii</name>
    <name type="common">Prairie deer mouse</name>
    <dbReference type="NCBI Taxonomy" id="230844"/>
    <lineage>
        <taxon>Eukaryota</taxon>
        <taxon>Metazoa</taxon>
        <taxon>Chordata</taxon>
        <taxon>Craniata</taxon>
        <taxon>Vertebrata</taxon>
        <taxon>Euteleostomi</taxon>
        <taxon>Mammalia</taxon>
        <taxon>Eutheria</taxon>
        <taxon>Euarchontoglires</taxon>
        <taxon>Glires</taxon>
        <taxon>Rodentia</taxon>
        <taxon>Myomorpha</taxon>
        <taxon>Muroidea</taxon>
        <taxon>Cricetidae</taxon>
        <taxon>Neotominae</taxon>
        <taxon>Peromyscus</taxon>
    </lineage>
</organism>
<dbReference type="InterPro" id="IPR004241">
    <property type="entry name" value="Atg8-like"/>
</dbReference>
<reference evidence="5" key="3">
    <citation type="submission" date="2025-09" db="UniProtKB">
        <authorList>
            <consortium name="Ensembl"/>
        </authorList>
    </citation>
    <scope>IDENTIFICATION</scope>
</reference>
<keyword evidence="4" id="KW-0449">Lipoprotein</keyword>
<protein>
    <submittedName>
        <fullName evidence="5">Uncharacterized protein</fullName>
    </submittedName>
</protein>
<dbReference type="GO" id="GO:0016020">
    <property type="term" value="C:membrane"/>
    <property type="evidence" value="ECO:0007669"/>
    <property type="project" value="UniProtKB-SubCell"/>
</dbReference>
<evidence type="ECO:0000313" key="6">
    <source>
        <dbReference type="Proteomes" id="UP000694547"/>
    </source>
</evidence>
<comment type="subcellular location">
    <subcellularLocation>
        <location evidence="1">Membrane</location>
    </subcellularLocation>
</comment>
<proteinExistence type="inferred from homology"/>
<name>A0A8C9CT16_PERMB</name>
<dbReference type="AlphaFoldDB" id="A0A8C9CT16"/>
<evidence type="ECO:0000313" key="5">
    <source>
        <dbReference type="Ensembl" id="ENSPEMP00000036627.1"/>
    </source>
</evidence>
<evidence type="ECO:0000256" key="3">
    <source>
        <dbReference type="ARBA" id="ARBA00023136"/>
    </source>
</evidence>
<keyword evidence="6" id="KW-1185">Reference proteome</keyword>